<comment type="caution">
    <text evidence="1">The sequence shown here is derived from an EMBL/GenBank/DDBJ whole genome shotgun (WGS) entry which is preliminary data.</text>
</comment>
<accession>A0A699U1U8</accession>
<sequence>KAKASITCRHARTLHETERRMMTDVELVNLKVSYEAQTRQRDGEEFHSQLRDAQRDRAGIRTEIVALRDQSTLLEDAYIELHEDLLRFEARNQSLEAHNRSLVACIESIKTRMTKMED</sequence>
<dbReference type="AlphaFoldDB" id="A0A699U1U8"/>
<gene>
    <name evidence="1" type="ORF">Tci_888130</name>
</gene>
<protein>
    <submittedName>
        <fullName evidence="1">Uncharacterized protein</fullName>
    </submittedName>
</protein>
<proteinExistence type="predicted"/>
<organism evidence="1">
    <name type="scientific">Tanacetum cinerariifolium</name>
    <name type="common">Dalmatian daisy</name>
    <name type="synonym">Chrysanthemum cinerariifolium</name>
    <dbReference type="NCBI Taxonomy" id="118510"/>
    <lineage>
        <taxon>Eukaryota</taxon>
        <taxon>Viridiplantae</taxon>
        <taxon>Streptophyta</taxon>
        <taxon>Embryophyta</taxon>
        <taxon>Tracheophyta</taxon>
        <taxon>Spermatophyta</taxon>
        <taxon>Magnoliopsida</taxon>
        <taxon>eudicotyledons</taxon>
        <taxon>Gunneridae</taxon>
        <taxon>Pentapetalae</taxon>
        <taxon>asterids</taxon>
        <taxon>campanulids</taxon>
        <taxon>Asterales</taxon>
        <taxon>Asteraceae</taxon>
        <taxon>Asteroideae</taxon>
        <taxon>Anthemideae</taxon>
        <taxon>Anthemidinae</taxon>
        <taxon>Tanacetum</taxon>
    </lineage>
</organism>
<reference evidence="1" key="1">
    <citation type="journal article" date="2019" name="Sci. Rep.">
        <title>Draft genome of Tanacetum cinerariifolium, the natural source of mosquito coil.</title>
        <authorList>
            <person name="Yamashiro T."/>
            <person name="Shiraishi A."/>
            <person name="Satake H."/>
            <person name="Nakayama K."/>
        </authorList>
    </citation>
    <scope>NUCLEOTIDE SEQUENCE</scope>
</reference>
<feature type="non-terminal residue" evidence="1">
    <location>
        <position position="1"/>
    </location>
</feature>
<evidence type="ECO:0000313" key="1">
    <source>
        <dbReference type="EMBL" id="GFD16161.1"/>
    </source>
</evidence>
<dbReference type="EMBL" id="BKCJ011291396">
    <property type="protein sequence ID" value="GFD16161.1"/>
    <property type="molecule type" value="Genomic_DNA"/>
</dbReference>
<name>A0A699U1U8_TANCI</name>